<dbReference type="Proteomes" id="UP000366872">
    <property type="component" value="Unassembled WGS sequence"/>
</dbReference>
<reference evidence="2 3" key="1">
    <citation type="submission" date="2019-04" db="EMBL/GenBank/DDBJ databases">
        <authorList>
            <person name="Van Vliet M D."/>
        </authorList>
    </citation>
    <scope>NUCLEOTIDE SEQUENCE [LARGE SCALE GENOMIC DNA]</scope>
    <source>
        <strain evidence="2 3">F1</strain>
    </source>
</reference>
<sequence>MKKRILFGAVLATAGLAHAAFITTNATDGAQLRGGSATNVVQGADSLGVKDAGDDGMIDNGGLRIGMLKLDLSGITGTVYAASINLFQKEPDPYDFYVWTVSHDASGQNWTEATATLDSVLTSGLFTPAAGLWDAGDASLNLIGVKAFLGDDGASQYNWESYSSFKNKDLTTYINDAVADGSNTLTLVFASSSASSIGTFRGASHGTVENRPYLQYSYDVADQIPASTVHQVGGDALHRNGGWNQGIPDGTVNSITYDIVDPDDTNLVISITATAGNPADVLNYGTTLIGVDSSARQADSSTGRLTDDETLTITVSYEDPNGSLLDLSMSGIGTTWNTGSSEITAVVDAFGTTNLIGSFANETFVQGTYGNTGLEDLSTSNTGTWQLVWSAANVDTSSGVGAFAIQYLTTAGLAPSHGVVDLGSVWDSSADIGLSGQSASGVSVTVTNLVGDSNRRLFQRVSSGDFASVPVQVTETIKVSFTAIIGSDLPLNGDDRIFRGSFWDEGDTSNNGLSFRVDYGAVGGETMELGKGNVQSAGYVGSVGGSVTTNVAPSNALVNQGDSADFVLKLTRDTASTVTLSLTQGDITLTESYTDFNFDSFDAIGFRMNSDQDNHVIISNLVVEVSQPGDGPDPDSYAYWAENSGLTAGVNDAWDDDAEAGGGDGVNNLLEYALGGDPLVDDAAAILPSENVAGGYLNYAYLRRTDAAARGLTYEVGSATDLVYDALTNATEEVVGAASGGFEPVTNRVSTATEYVQFMGLTVELSE</sequence>
<dbReference type="AlphaFoldDB" id="A0A6C2U685"/>
<accession>A0A6C2U685</accession>
<dbReference type="EMBL" id="CAAHFG010000002">
    <property type="protein sequence ID" value="VGO15435.1"/>
    <property type="molecule type" value="Genomic_DNA"/>
</dbReference>
<feature type="chain" id="PRO_5025453903" evidence="1">
    <location>
        <begin position="20"/>
        <end position="767"/>
    </location>
</feature>
<organism evidence="2 3">
    <name type="scientific">Pontiella desulfatans</name>
    <dbReference type="NCBI Taxonomy" id="2750659"/>
    <lineage>
        <taxon>Bacteria</taxon>
        <taxon>Pseudomonadati</taxon>
        <taxon>Kiritimatiellota</taxon>
        <taxon>Kiritimatiellia</taxon>
        <taxon>Kiritimatiellales</taxon>
        <taxon>Pontiellaceae</taxon>
        <taxon>Pontiella</taxon>
    </lineage>
</organism>
<dbReference type="RefSeq" id="WP_136080999.1">
    <property type="nucleotide sequence ID" value="NZ_CAAHFG010000002.1"/>
</dbReference>
<proteinExistence type="predicted"/>
<evidence type="ECO:0000313" key="3">
    <source>
        <dbReference type="Proteomes" id="UP000366872"/>
    </source>
</evidence>
<feature type="signal peptide" evidence="1">
    <location>
        <begin position="1"/>
        <end position="19"/>
    </location>
</feature>
<protein>
    <submittedName>
        <fullName evidence="2">Uncharacterized protein</fullName>
    </submittedName>
</protein>
<keyword evidence="3" id="KW-1185">Reference proteome</keyword>
<evidence type="ECO:0000313" key="2">
    <source>
        <dbReference type="EMBL" id="VGO15435.1"/>
    </source>
</evidence>
<name>A0A6C2U685_PONDE</name>
<keyword evidence="1" id="KW-0732">Signal</keyword>
<evidence type="ECO:0000256" key="1">
    <source>
        <dbReference type="SAM" id="SignalP"/>
    </source>
</evidence>
<gene>
    <name evidence="2" type="ORF">PDESU_04018</name>
</gene>